<feature type="region of interest" description="Disordered" evidence="5">
    <location>
        <begin position="596"/>
        <end position="625"/>
    </location>
</feature>
<keyword evidence="3" id="KW-0520">NAD</keyword>
<dbReference type="SUPFAM" id="SSF52467">
    <property type="entry name" value="DHS-like NAD/FAD-binding domain"/>
    <property type="match status" value="1"/>
</dbReference>
<dbReference type="InterPro" id="IPR026590">
    <property type="entry name" value="Ssirtuin_cat_dom"/>
</dbReference>
<keyword evidence="4" id="KW-0862">Zinc</keyword>
<dbReference type="PANTHER" id="PTHR11085">
    <property type="entry name" value="NAD-DEPENDENT PROTEIN DEACYLASE SIRTUIN-5, MITOCHONDRIAL-RELATED"/>
    <property type="match status" value="1"/>
</dbReference>
<dbReference type="InterPro" id="IPR026591">
    <property type="entry name" value="Sirtuin_cat_small_dom_sf"/>
</dbReference>
<feature type="binding site" evidence="4">
    <location>
        <position position="223"/>
    </location>
    <ligand>
        <name>Zn(2+)</name>
        <dbReference type="ChEBI" id="CHEBI:29105"/>
    </ligand>
</feature>
<feature type="region of interest" description="Disordered" evidence="5">
    <location>
        <begin position="384"/>
        <end position="467"/>
    </location>
</feature>
<evidence type="ECO:0000259" key="6">
    <source>
        <dbReference type="PROSITE" id="PS50305"/>
    </source>
</evidence>
<dbReference type="Gene3D" id="3.40.50.1220">
    <property type="entry name" value="TPP-binding domain"/>
    <property type="match status" value="1"/>
</dbReference>
<feature type="active site" description="Proton acceptor" evidence="4">
    <location>
        <position position="212"/>
    </location>
</feature>
<evidence type="ECO:0000256" key="1">
    <source>
        <dbReference type="ARBA" id="ARBA00006924"/>
    </source>
</evidence>
<evidence type="ECO:0000313" key="8">
    <source>
        <dbReference type="Proteomes" id="UP000606974"/>
    </source>
</evidence>
<dbReference type="EMBL" id="JAACFV010000042">
    <property type="protein sequence ID" value="KAF7509332.1"/>
    <property type="molecule type" value="Genomic_DNA"/>
</dbReference>
<keyword evidence="4" id="KW-0479">Metal-binding</keyword>
<dbReference type="GO" id="GO:0017136">
    <property type="term" value="F:histone deacetylase activity, NAD-dependent"/>
    <property type="evidence" value="ECO:0007669"/>
    <property type="project" value="TreeGrafter"/>
</dbReference>
<feature type="domain" description="Deacetylase sirtuin-type" evidence="6">
    <location>
        <begin position="7"/>
        <end position="382"/>
    </location>
</feature>
<dbReference type="PANTHER" id="PTHR11085:SF8">
    <property type="entry name" value="NAD-DEPENDENT HISTONE DEACETYLASE HST3"/>
    <property type="match status" value="1"/>
</dbReference>
<dbReference type="AlphaFoldDB" id="A0A8H7ALW1"/>
<dbReference type="GO" id="GO:0005634">
    <property type="term" value="C:nucleus"/>
    <property type="evidence" value="ECO:0007669"/>
    <property type="project" value="TreeGrafter"/>
</dbReference>
<evidence type="ECO:0000256" key="4">
    <source>
        <dbReference type="PROSITE-ProRule" id="PRU00236"/>
    </source>
</evidence>
<organism evidence="7 8">
    <name type="scientific">Endocarpon pusillum</name>
    <dbReference type="NCBI Taxonomy" id="364733"/>
    <lineage>
        <taxon>Eukaryota</taxon>
        <taxon>Fungi</taxon>
        <taxon>Dikarya</taxon>
        <taxon>Ascomycota</taxon>
        <taxon>Pezizomycotina</taxon>
        <taxon>Eurotiomycetes</taxon>
        <taxon>Chaetothyriomycetidae</taxon>
        <taxon>Verrucariales</taxon>
        <taxon>Verrucariaceae</taxon>
        <taxon>Endocarpon</taxon>
    </lineage>
</organism>
<accession>A0A8H7ALW1</accession>
<dbReference type="Gene3D" id="3.30.1600.10">
    <property type="entry name" value="SIR2/SIRT2 'Small Domain"/>
    <property type="match status" value="1"/>
</dbReference>
<keyword evidence="2" id="KW-0808">Transferase</keyword>
<evidence type="ECO:0000313" key="7">
    <source>
        <dbReference type="EMBL" id="KAF7509332.1"/>
    </source>
</evidence>
<feature type="compositionally biased region" description="Acidic residues" evidence="5">
    <location>
        <begin position="540"/>
        <end position="557"/>
    </location>
</feature>
<feature type="region of interest" description="Disordered" evidence="5">
    <location>
        <begin position="484"/>
        <end position="573"/>
    </location>
</feature>
<dbReference type="OrthoDB" id="2919105at2759"/>
<name>A0A8H7ALW1_9EURO</name>
<dbReference type="InterPro" id="IPR029035">
    <property type="entry name" value="DHS-like_NAD/FAD-binding_dom"/>
</dbReference>
<gene>
    <name evidence="7" type="ORF">GJ744_008055</name>
</gene>
<evidence type="ECO:0000256" key="2">
    <source>
        <dbReference type="ARBA" id="ARBA00022679"/>
    </source>
</evidence>
<dbReference type="PROSITE" id="PS50305">
    <property type="entry name" value="SIRTUIN"/>
    <property type="match status" value="1"/>
</dbReference>
<feature type="binding site" evidence="4">
    <location>
        <position position="253"/>
    </location>
    <ligand>
        <name>Zn(2+)</name>
        <dbReference type="ChEBI" id="CHEBI:29105"/>
    </ligand>
</feature>
<feature type="compositionally biased region" description="Polar residues" evidence="5">
    <location>
        <begin position="501"/>
        <end position="514"/>
    </location>
</feature>
<feature type="binding site" evidence="4">
    <location>
        <position position="248"/>
    </location>
    <ligand>
        <name>Zn(2+)</name>
        <dbReference type="ChEBI" id="CHEBI:29105"/>
    </ligand>
</feature>
<proteinExistence type="inferred from homology"/>
<feature type="region of interest" description="Disordered" evidence="5">
    <location>
        <begin position="55"/>
        <end position="88"/>
    </location>
</feature>
<dbReference type="Proteomes" id="UP000606974">
    <property type="component" value="Unassembled WGS sequence"/>
</dbReference>
<evidence type="ECO:0000256" key="3">
    <source>
        <dbReference type="ARBA" id="ARBA00023027"/>
    </source>
</evidence>
<feature type="compositionally biased region" description="Pro residues" evidence="5">
    <location>
        <begin position="455"/>
        <end position="467"/>
    </location>
</feature>
<dbReference type="InterPro" id="IPR050134">
    <property type="entry name" value="NAD-dep_sirtuin_deacylases"/>
</dbReference>
<reference evidence="7" key="1">
    <citation type="submission" date="2020-02" db="EMBL/GenBank/DDBJ databases">
        <authorList>
            <person name="Palmer J.M."/>
        </authorList>
    </citation>
    <scope>NUCLEOTIDE SEQUENCE</scope>
    <source>
        <strain evidence="7">EPUS1.4</strain>
        <tissue evidence="7">Thallus</tissue>
    </source>
</reference>
<feature type="compositionally biased region" description="Basic residues" evidence="5">
    <location>
        <begin position="616"/>
        <end position="625"/>
    </location>
</feature>
<dbReference type="Pfam" id="PF02146">
    <property type="entry name" value="SIR2"/>
    <property type="match status" value="3"/>
</dbReference>
<dbReference type="InterPro" id="IPR003000">
    <property type="entry name" value="Sirtuin"/>
</dbReference>
<sequence length="625" mass="70013">MPLQEIGAQDDRLLQDIADRMVKSHKILLITGAGISTSCGIPDFRSKHGLYNLIPEQTPTPMSSMPSTPSRSRYSSEEYFSSSQPTTSSRVTVSPTLKLKGQDLFDSSVWKNGHTTEVFYRFIASLRQKIRDEVKETSPTHKFIRTLRDGGRLMRCYTQNIDGLERRENLSMDLGHGRGTRKRFMKKVWEAPRPEAARNSDADGGCEVVPLHGDLEVLRCTLCLERSPWTEEMTESFLNGLAPECSVCARKSCDRQERGKRGVAVGSLRPNIVLYGEEHPSNQLLAPLVPFDLGSGPEILIIMGTSLKVHGLQKVVREFAKKIHARKDGNGKVIFVNRTKPAGSVWENVIDSYVAMDCDDWVMDLKRRRQDLWWRQGELDLKTTKPTTKKRKKSTTDDSPTPSKRPKIVVEVPTRRRKMTATPWKPEVMKAEADSSLMTPPPSRGKGSTSTQPSDTPPPFEPLTPPCSGPIFKSLLFNNPFRRLFSTSAHPPSSPPPRNTWKPSILQSDRSGMTSPERPSVFSPIEERAQRRTKRSQVIYEDDAELEIAESQDEDGQEREGSGGVLDTPSKRKVEVLRPISDSALNLGMVREWSVQEAKKTAPLDDGEELDGGPTAKRRKRASVA</sequence>
<feature type="binding site" evidence="4">
    <location>
        <position position="220"/>
    </location>
    <ligand>
        <name>Zn(2+)</name>
        <dbReference type="ChEBI" id="CHEBI:29105"/>
    </ligand>
</feature>
<dbReference type="GO" id="GO:0070403">
    <property type="term" value="F:NAD+ binding"/>
    <property type="evidence" value="ECO:0007669"/>
    <property type="project" value="InterPro"/>
</dbReference>
<dbReference type="GO" id="GO:0046872">
    <property type="term" value="F:metal ion binding"/>
    <property type="evidence" value="ECO:0007669"/>
    <property type="project" value="UniProtKB-KW"/>
</dbReference>
<comment type="caution">
    <text evidence="7">The sequence shown here is derived from an EMBL/GenBank/DDBJ whole genome shotgun (WGS) entry which is preliminary data.</text>
</comment>
<evidence type="ECO:0000256" key="5">
    <source>
        <dbReference type="SAM" id="MobiDB-lite"/>
    </source>
</evidence>
<keyword evidence="8" id="KW-1185">Reference proteome</keyword>
<comment type="similarity">
    <text evidence="1">Belongs to the sirtuin family. Class I subfamily.</text>
</comment>
<protein>
    <recommendedName>
        <fullName evidence="6">Deacetylase sirtuin-type domain-containing protein</fullName>
    </recommendedName>
</protein>